<evidence type="ECO:0000313" key="4">
    <source>
        <dbReference type="EMBL" id="PWA19836.1"/>
    </source>
</evidence>
<feature type="compositionally biased region" description="Polar residues" evidence="2">
    <location>
        <begin position="432"/>
        <end position="447"/>
    </location>
</feature>
<name>A0A315VAR9_GAMAF</name>
<feature type="domain" description="C-type lectin" evidence="3">
    <location>
        <begin position="1"/>
        <end position="84"/>
    </location>
</feature>
<dbReference type="PANTHER" id="PTHR45784">
    <property type="entry name" value="C-TYPE LECTIN DOMAIN FAMILY 20 MEMBER A-RELATED"/>
    <property type="match status" value="1"/>
</dbReference>
<dbReference type="SUPFAM" id="SSF56436">
    <property type="entry name" value="C-type lectin-like"/>
    <property type="match status" value="4"/>
</dbReference>
<dbReference type="EMBL" id="NHOQ01002060">
    <property type="protein sequence ID" value="PWA19836.1"/>
    <property type="molecule type" value="Genomic_DNA"/>
</dbReference>
<dbReference type="CDD" id="cd00037">
    <property type="entry name" value="CLECT"/>
    <property type="match status" value="1"/>
</dbReference>
<organism evidence="4 5">
    <name type="scientific">Gambusia affinis</name>
    <name type="common">Western mosquitofish</name>
    <name type="synonym">Heterandria affinis</name>
    <dbReference type="NCBI Taxonomy" id="33528"/>
    <lineage>
        <taxon>Eukaryota</taxon>
        <taxon>Metazoa</taxon>
        <taxon>Chordata</taxon>
        <taxon>Craniata</taxon>
        <taxon>Vertebrata</taxon>
        <taxon>Euteleostomi</taxon>
        <taxon>Actinopterygii</taxon>
        <taxon>Neopterygii</taxon>
        <taxon>Teleostei</taxon>
        <taxon>Neoteleostei</taxon>
        <taxon>Acanthomorphata</taxon>
        <taxon>Ovalentaria</taxon>
        <taxon>Atherinomorphae</taxon>
        <taxon>Cyprinodontiformes</taxon>
        <taxon>Poeciliidae</taxon>
        <taxon>Poeciliinae</taxon>
        <taxon>Gambusia</taxon>
    </lineage>
</organism>
<dbReference type="PROSITE" id="PS50041">
    <property type="entry name" value="C_TYPE_LECTIN_2"/>
    <property type="match status" value="3"/>
</dbReference>
<feature type="compositionally biased region" description="Basic and acidic residues" evidence="2">
    <location>
        <begin position="420"/>
        <end position="431"/>
    </location>
</feature>
<accession>A0A315VAR9</accession>
<dbReference type="InterPro" id="IPR001304">
    <property type="entry name" value="C-type_lectin-like"/>
</dbReference>
<dbReference type="PANTHER" id="PTHR45784:SF3">
    <property type="entry name" value="C-TYPE LECTIN DOMAIN FAMILY 4 MEMBER K-LIKE-RELATED"/>
    <property type="match status" value="1"/>
</dbReference>
<dbReference type="PROSITE" id="PS00615">
    <property type="entry name" value="C_TYPE_LECTIN_1"/>
    <property type="match status" value="1"/>
</dbReference>
<keyword evidence="1" id="KW-1015">Disulfide bond</keyword>
<dbReference type="InterPro" id="IPR018378">
    <property type="entry name" value="C-type_lectin_CS"/>
</dbReference>
<reference evidence="4 5" key="1">
    <citation type="journal article" date="2018" name="G3 (Bethesda)">
        <title>A High-Quality Reference Genome for the Invasive Mosquitofish Gambusia affinis Using a Chicago Library.</title>
        <authorList>
            <person name="Hoffberg S.L."/>
            <person name="Troendle N.J."/>
            <person name="Glenn T.C."/>
            <person name="Mahmud O."/>
            <person name="Louha S."/>
            <person name="Chalopin D."/>
            <person name="Bennetzen J.L."/>
            <person name="Mauricio R."/>
        </authorList>
    </citation>
    <scope>NUCLEOTIDE SEQUENCE [LARGE SCALE GENOMIC DNA]</scope>
    <source>
        <strain evidence="4">NE01/NJP1002.9</strain>
        <tissue evidence="4">Muscle</tissue>
    </source>
</reference>
<evidence type="ECO:0000313" key="5">
    <source>
        <dbReference type="Proteomes" id="UP000250572"/>
    </source>
</evidence>
<proteinExistence type="predicted"/>
<evidence type="ECO:0000256" key="2">
    <source>
        <dbReference type="SAM" id="MobiDB-lite"/>
    </source>
</evidence>
<comment type="caution">
    <text evidence="4">The sequence shown here is derived from an EMBL/GenBank/DDBJ whole genome shotgun (WGS) entry which is preliminary data.</text>
</comment>
<sequence>MKTLISTSAGDQRGAWIGLYDQTNGIKTWYWSQSEVEFNKSETNWNPSTSEPNDVGGVENCGFMLNTLKWGDLSCNTLSIFLCYSAFFASVFSFRCIETSGSKTFHLIQETKTWLEAQSYCREKHTDLASGMEQLQDEEVQKEISSTGSYIFIGLFRDTWRWSDGSSFSFRHWNLKFDNQIINSGQCAMTVFDDGGRWKNENCNERKPFICYDDKVILIKEKMNWEEALHYCRDHHHDLVTITKMDDQRWIQEKVKVASTGYVWMGLRFHCTLNFWFWVCPGMTTLNISAGATDDCNISGCMDVRGRHSALSIETKQKKKFQVIKEKKTWLKAQSYCRDQHTDLVSGTNHLKNPQLHKRDQICEHIHVSRPVHGRQVFGQMEAVSLSDTGMKSLMRSCREELGAWRVVIVLMKADFHKTPLEHREPEENKNRNQGKIDSNRTTFNVP</sequence>
<protein>
    <recommendedName>
        <fullName evidence="3">C-type lectin domain-containing protein</fullName>
    </recommendedName>
</protein>
<evidence type="ECO:0000256" key="1">
    <source>
        <dbReference type="ARBA" id="ARBA00023157"/>
    </source>
</evidence>
<feature type="domain" description="C-type lectin" evidence="3">
    <location>
        <begin position="211"/>
        <end position="296"/>
    </location>
</feature>
<feature type="domain" description="C-type lectin" evidence="3">
    <location>
        <begin position="100"/>
        <end position="212"/>
    </location>
</feature>
<keyword evidence="5" id="KW-1185">Reference proteome</keyword>
<dbReference type="InterPro" id="IPR016187">
    <property type="entry name" value="CTDL_fold"/>
</dbReference>
<dbReference type="Pfam" id="PF00059">
    <property type="entry name" value="Lectin_C"/>
    <property type="match status" value="3"/>
</dbReference>
<dbReference type="Gene3D" id="3.10.100.10">
    <property type="entry name" value="Mannose-Binding Protein A, subunit A"/>
    <property type="match status" value="3"/>
</dbReference>
<feature type="region of interest" description="Disordered" evidence="2">
    <location>
        <begin position="420"/>
        <end position="447"/>
    </location>
</feature>
<gene>
    <name evidence="4" type="ORF">CCH79_00015832</name>
</gene>
<dbReference type="AlphaFoldDB" id="A0A315VAR9"/>
<dbReference type="InterPro" id="IPR016186">
    <property type="entry name" value="C-type_lectin-like/link_sf"/>
</dbReference>
<evidence type="ECO:0000259" key="3">
    <source>
        <dbReference type="PROSITE" id="PS50041"/>
    </source>
</evidence>
<dbReference type="SMART" id="SM00034">
    <property type="entry name" value="CLECT"/>
    <property type="match status" value="2"/>
</dbReference>
<dbReference type="Proteomes" id="UP000250572">
    <property type="component" value="Unassembled WGS sequence"/>
</dbReference>